<gene>
    <name evidence="1" type="ORF">BCO71033_06739</name>
</gene>
<evidence type="ECO:0000313" key="2">
    <source>
        <dbReference type="Proteomes" id="UP000494109"/>
    </source>
</evidence>
<dbReference type="Proteomes" id="UP000494109">
    <property type="component" value="Unassembled WGS sequence"/>
</dbReference>
<protein>
    <submittedName>
        <fullName evidence="1">Uncharacterized protein</fullName>
    </submittedName>
</protein>
<accession>A0A6P3BRY4</accession>
<reference evidence="1 2" key="1">
    <citation type="submission" date="2019-09" db="EMBL/GenBank/DDBJ databases">
        <authorList>
            <person name="Depoorter E."/>
        </authorList>
    </citation>
    <scope>NUCLEOTIDE SEQUENCE [LARGE SCALE GENOMIC DNA]</scope>
    <source>
        <strain evidence="1">R-71033</strain>
    </source>
</reference>
<proteinExistence type="predicted"/>
<dbReference type="AlphaFoldDB" id="A0A6P3BRY4"/>
<dbReference type="EMBL" id="CABVQS010000042">
    <property type="protein sequence ID" value="VWD62320.1"/>
    <property type="molecule type" value="Genomic_DNA"/>
</dbReference>
<name>A0A6P3BRY4_9BURK</name>
<evidence type="ECO:0000313" key="1">
    <source>
        <dbReference type="EMBL" id="VWD62320.1"/>
    </source>
</evidence>
<sequence>MGHQTNAQAPTAKEIEALARAREPHVWALDPPDFSSAQYRRASMEHAEDALLEQRGLPPVRTYE</sequence>
<organism evidence="1 2">
    <name type="scientific">Burkholderia contaminans</name>
    <dbReference type="NCBI Taxonomy" id="488447"/>
    <lineage>
        <taxon>Bacteria</taxon>
        <taxon>Pseudomonadati</taxon>
        <taxon>Pseudomonadota</taxon>
        <taxon>Betaproteobacteria</taxon>
        <taxon>Burkholderiales</taxon>
        <taxon>Burkholderiaceae</taxon>
        <taxon>Burkholderia</taxon>
        <taxon>Burkholderia cepacia complex</taxon>
    </lineage>
</organism>